<evidence type="ECO:0000313" key="3">
    <source>
        <dbReference type="EMBL" id="MBI4596618.1"/>
    </source>
</evidence>
<comment type="caution">
    <text evidence="3">The sequence shown here is derived from an EMBL/GenBank/DDBJ whole genome shotgun (WGS) entry which is preliminary data.</text>
</comment>
<protein>
    <submittedName>
        <fullName evidence="3">Hemerythrin domain-containing protein</fullName>
    </submittedName>
</protein>
<dbReference type="EMBL" id="JACQWF010000418">
    <property type="protein sequence ID" value="MBI4596618.1"/>
    <property type="molecule type" value="Genomic_DNA"/>
</dbReference>
<sequence>MTTLQMLSNEHLAVTQKMASFITILSKLMAGQALEAAPPLEDIRAFIRKAILPHFELEEKSVFPLLLSREDNKKLHDELMEEHRLLREQFGLFLELCQKDEVSHEFIQTSADMITNLIVHAKKEDRVLIPLIRKMFEIDNDEPLPHAPPIIYSSNGPKTGGSAATLINEQSAEKDNKDS</sequence>
<dbReference type="Pfam" id="PF01814">
    <property type="entry name" value="Hemerythrin"/>
    <property type="match status" value="1"/>
</dbReference>
<feature type="region of interest" description="Disordered" evidence="1">
    <location>
        <begin position="148"/>
        <end position="179"/>
    </location>
</feature>
<gene>
    <name evidence="3" type="ORF">HY730_09645</name>
</gene>
<dbReference type="AlphaFoldDB" id="A0A933GNJ2"/>
<dbReference type="Gene3D" id="1.20.120.520">
    <property type="entry name" value="nmb1532 protein domain like"/>
    <property type="match status" value="1"/>
</dbReference>
<evidence type="ECO:0000256" key="1">
    <source>
        <dbReference type="SAM" id="MobiDB-lite"/>
    </source>
</evidence>
<feature type="domain" description="Hemerythrin-like" evidence="2">
    <location>
        <begin position="4"/>
        <end position="132"/>
    </location>
</feature>
<organism evidence="3 4">
    <name type="scientific">Tectimicrobiota bacterium</name>
    <dbReference type="NCBI Taxonomy" id="2528274"/>
    <lineage>
        <taxon>Bacteria</taxon>
        <taxon>Pseudomonadati</taxon>
        <taxon>Nitrospinota/Tectimicrobiota group</taxon>
        <taxon>Candidatus Tectimicrobiota</taxon>
    </lineage>
</organism>
<name>A0A933GNJ2_UNCTE</name>
<dbReference type="InterPro" id="IPR012312">
    <property type="entry name" value="Hemerythrin-like"/>
</dbReference>
<evidence type="ECO:0000313" key="4">
    <source>
        <dbReference type="Proteomes" id="UP000772181"/>
    </source>
</evidence>
<accession>A0A933GNJ2</accession>
<evidence type="ECO:0000259" key="2">
    <source>
        <dbReference type="Pfam" id="PF01814"/>
    </source>
</evidence>
<dbReference type="Proteomes" id="UP000772181">
    <property type="component" value="Unassembled WGS sequence"/>
</dbReference>
<reference evidence="3" key="1">
    <citation type="submission" date="2020-07" db="EMBL/GenBank/DDBJ databases">
        <title>Huge and variable diversity of episymbiotic CPR bacteria and DPANN archaea in groundwater ecosystems.</title>
        <authorList>
            <person name="He C.Y."/>
            <person name="Keren R."/>
            <person name="Whittaker M."/>
            <person name="Farag I.F."/>
            <person name="Doudna J."/>
            <person name="Cate J.H.D."/>
            <person name="Banfield J.F."/>
        </authorList>
    </citation>
    <scope>NUCLEOTIDE SEQUENCE</scope>
    <source>
        <strain evidence="3">NC_groundwater_1482_Ag_S-0.65um_47_24</strain>
    </source>
</reference>
<proteinExistence type="predicted"/>